<reference evidence="2 3" key="1">
    <citation type="submission" date="2024-05" db="EMBL/GenBank/DDBJ databases">
        <title>Roseateles sp. 2.12 16S ribosomal RNA gene Genome sequencing and assembly.</title>
        <authorList>
            <person name="Woo H."/>
        </authorList>
    </citation>
    <scope>NUCLEOTIDE SEQUENCE [LARGE SCALE GENOMIC DNA]</scope>
    <source>
        <strain evidence="2 3">2.12</strain>
    </source>
</reference>
<dbReference type="InterPro" id="IPR036736">
    <property type="entry name" value="ACP-like_sf"/>
</dbReference>
<dbReference type="RefSeq" id="WP_347608515.1">
    <property type="nucleotide sequence ID" value="NZ_JBDPZC010000003.1"/>
</dbReference>
<dbReference type="Gene3D" id="3.30.559.10">
    <property type="entry name" value="Chloramphenicol acetyltransferase-like domain"/>
    <property type="match status" value="1"/>
</dbReference>
<dbReference type="Gene3D" id="1.10.1200.10">
    <property type="entry name" value="ACP-like"/>
    <property type="match status" value="1"/>
</dbReference>
<dbReference type="PROSITE" id="PS50075">
    <property type="entry name" value="CARRIER"/>
    <property type="match status" value="1"/>
</dbReference>
<dbReference type="PANTHER" id="PTHR45527">
    <property type="entry name" value="NONRIBOSOMAL PEPTIDE SYNTHETASE"/>
    <property type="match status" value="1"/>
</dbReference>
<comment type="caution">
    <text evidence="2">The sequence shown here is derived from an EMBL/GenBank/DDBJ whole genome shotgun (WGS) entry which is preliminary data.</text>
</comment>
<dbReference type="Pfam" id="PF00550">
    <property type="entry name" value="PP-binding"/>
    <property type="match status" value="1"/>
</dbReference>
<dbReference type="SUPFAM" id="SSF52777">
    <property type="entry name" value="CoA-dependent acyltransferases"/>
    <property type="match status" value="2"/>
</dbReference>
<protein>
    <submittedName>
        <fullName evidence="2">Amino acid adenylation domain-containing protein</fullName>
    </submittedName>
</protein>
<dbReference type="InterPro" id="IPR000873">
    <property type="entry name" value="AMP-dep_synth/lig_dom"/>
</dbReference>
<dbReference type="NCBIfam" id="TIGR01733">
    <property type="entry name" value="AA-adenyl-dom"/>
    <property type="match status" value="1"/>
</dbReference>
<keyword evidence="3" id="KW-1185">Reference proteome</keyword>
<organism evidence="2 3">
    <name type="scientific">Roseateles flavus</name>
    <dbReference type="NCBI Taxonomy" id="3149041"/>
    <lineage>
        <taxon>Bacteria</taxon>
        <taxon>Pseudomonadati</taxon>
        <taxon>Pseudomonadota</taxon>
        <taxon>Betaproteobacteria</taxon>
        <taxon>Burkholderiales</taxon>
        <taxon>Sphaerotilaceae</taxon>
        <taxon>Roseateles</taxon>
    </lineage>
</organism>
<dbReference type="EMBL" id="JBDPZC010000003">
    <property type="protein sequence ID" value="MEO3712691.1"/>
    <property type="molecule type" value="Genomic_DNA"/>
</dbReference>
<evidence type="ECO:0000259" key="1">
    <source>
        <dbReference type="PROSITE" id="PS50075"/>
    </source>
</evidence>
<dbReference type="InterPro" id="IPR010071">
    <property type="entry name" value="AA_adenyl_dom"/>
</dbReference>
<dbReference type="CDD" id="cd19531">
    <property type="entry name" value="LCL_NRPS-like"/>
    <property type="match status" value="1"/>
</dbReference>
<dbReference type="Gene3D" id="3.30.559.30">
    <property type="entry name" value="Nonribosomal peptide synthetase, condensation domain"/>
    <property type="match status" value="1"/>
</dbReference>
<dbReference type="Pfam" id="PF13193">
    <property type="entry name" value="AMP-binding_C"/>
    <property type="match status" value="1"/>
</dbReference>
<dbReference type="Proteomes" id="UP001462640">
    <property type="component" value="Unassembled WGS sequence"/>
</dbReference>
<dbReference type="Pfam" id="PF00501">
    <property type="entry name" value="AMP-binding"/>
    <property type="match status" value="1"/>
</dbReference>
<dbReference type="Pfam" id="PF00668">
    <property type="entry name" value="Condensation"/>
    <property type="match status" value="1"/>
</dbReference>
<dbReference type="CDD" id="cd05930">
    <property type="entry name" value="A_NRPS"/>
    <property type="match status" value="1"/>
</dbReference>
<dbReference type="Gene3D" id="3.30.300.30">
    <property type="match status" value="1"/>
</dbReference>
<dbReference type="InterPro" id="IPR023213">
    <property type="entry name" value="CAT-like_dom_sf"/>
</dbReference>
<proteinExistence type="predicted"/>
<dbReference type="InterPro" id="IPR042099">
    <property type="entry name" value="ANL_N_sf"/>
</dbReference>
<dbReference type="PROSITE" id="PS00455">
    <property type="entry name" value="AMP_BINDING"/>
    <property type="match status" value="1"/>
</dbReference>
<evidence type="ECO:0000313" key="2">
    <source>
        <dbReference type="EMBL" id="MEO3712691.1"/>
    </source>
</evidence>
<dbReference type="InterPro" id="IPR025110">
    <property type="entry name" value="AMP-bd_C"/>
</dbReference>
<dbReference type="InterPro" id="IPR001242">
    <property type="entry name" value="Condensation_dom"/>
</dbReference>
<dbReference type="SUPFAM" id="SSF56801">
    <property type="entry name" value="Acetyl-CoA synthetase-like"/>
    <property type="match status" value="1"/>
</dbReference>
<dbReference type="Gene3D" id="3.40.50.12780">
    <property type="entry name" value="N-terminal domain of ligase-like"/>
    <property type="match status" value="1"/>
</dbReference>
<gene>
    <name evidence="2" type="ORF">ABDJ40_07910</name>
</gene>
<dbReference type="InterPro" id="IPR009081">
    <property type="entry name" value="PP-bd_ACP"/>
</dbReference>
<dbReference type="SUPFAM" id="SSF47336">
    <property type="entry name" value="ACP-like"/>
    <property type="match status" value="1"/>
</dbReference>
<feature type="domain" description="Carrier" evidence="1">
    <location>
        <begin position="1027"/>
        <end position="1102"/>
    </location>
</feature>
<dbReference type="PANTHER" id="PTHR45527:SF1">
    <property type="entry name" value="FATTY ACID SYNTHASE"/>
    <property type="match status" value="1"/>
</dbReference>
<sequence>MSPYELLDLLRARGAELGVEGADLSIHATDEVLEALLPLVRQHKAELVRLLSPKRAPYRWRVSPAQARMLLLEELAEGRSYYNIPAALRLCGPLDVEALRRGLDWVVSAHDILRTRYLRGEQGIEQCVDAPGPVQWESRDLTQAGAEPAALETLLAAHADHRFQLADEWPLRALLVKLADGEHVLALTLHHIAADGLSARRLYRDLEQAYAHALGQGQAPQRPALQYADLMEHQERLGAANRGADLAYWTELLHEAPQLHGLMPDMPRAPVRDVAGAVHRQALPEGLAAAVQQFALQRGVTPFTVYQAVFAATLARHGGEDDVVFGVAAANRLHPEAAQAIGLFVNTLALRFQLGPDSTLASLLEVSQRLSVAGLRHQALPFDALVEALNPGRSAAYNPLLQIMLTQQDGDPQALRLHGLSVRPIIQSQPVAKFDIALHLHMHGDHTVLAWEYASALFLPATIEALSHSFVRLLQGGLAEPERPLASFAVVPVAPASGGPAEAAARVEDSAGGEGGAALPTAIEAFAALVRSQPHALAVSDEGQRVSYAQLDELSSAYAAHLARLGVGDGCVVAVGLARSVHWVASLLALFKLGAAYLPIDPRYPAERIGTMLLTSQARGVLLSEAQAESFPPAPGVARWWVESLGTDGQPPLAPLTPDPQRVAYVLFTSGSTGEPKGVEVTQVNLAHSLLANREVTCFGPSDSMPTIGSQAFGASLLELLLPLTSGGSVKIVRGEDVADIDRLAALSSDVTVLHAVPSLAQRWLDAAMALGPGSHAPLRLMLVGGEPVTGTLLRKIRRWRPDLRVLALYGMTESTIVCASHEPQSDDDEQRCMLGRPYRHARFHVLGPGGQEQPAGAPGELYIGGASIAKGYLNRPELTAERFVPDRLRGSGRLYRTGDRVRRLADGRFEFLGRTDHQIKLRGVRIELGEIEALAQSVDGVSQAAAWVPSLPDDEEATLTLYYVTAPQHPELALLEAALHATFRTHLPEPMRPAVLMRLDRLPQSPNGKVDRRRLPAPRLSDAMVAPATETERQLLALCQTVLRREDFGVTANFFEVGGNSLQASRLVTQIREGFGVDFPIARFYGNSSVRACAAVIEAAVMQRMAQSLTQPAPTEDDDLEEVLL</sequence>
<evidence type="ECO:0000313" key="3">
    <source>
        <dbReference type="Proteomes" id="UP001462640"/>
    </source>
</evidence>
<accession>A0ABV0GCC1</accession>
<dbReference type="InterPro" id="IPR045851">
    <property type="entry name" value="AMP-bd_C_sf"/>
</dbReference>
<name>A0ABV0GCC1_9BURK</name>
<dbReference type="InterPro" id="IPR020845">
    <property type="entry name" value="AMP-binding_CS"/>
</dbReference>